<dbReference type="GO" id="GO:0005737">
    <property type="term" value="C:cytoplasm"/>
    <property type="evidence" value="ECO:0007669"/>
    <property type="project" value="UniProtKB-SubCell"/>
</dbReference>
<dbReference type="HAMAP" id="MF_00571">
    <property type="entry name" value="GalP_UDP_trans"/>
    <property type="match status" value="1"/>
</dbReference>
<evidence type="ECO:0000256" key="6">
    <source>
        <dbReference type="ARBA" id="ARBA00022679"/>
    </source>
</evidence>
<dbReference type="EMBL" id="SOAZ01000013">
    <property type="protein sequence ID" value="TDT56458.1"/>
    <property type="molecule type" value="Genomic_DNA"/>
</dbReference>
<evidence type="ECO:0000259" key="12">
    <source>
        <dbReference type="Pfam" id="PF02744"/>
    </source>
</evidence>
<dbReference type="PANTHER" id="PTHR39191">
    <property type="entry name" value="GALACTOSE-1-PHOSPHATE URIDYLYLTRANSFERASE"/>
    <property type="match status" value="1"/>
</dbReference>
<dbReference type="PIRSF" id="PIRSF006005">
    <property type="entry name" value="GalT_BS"/>
    <property type="match status" value="1"/>
</dbReference>
<dbReference type="InterPro" id="IPR005849">
    <property type="entry name" value="GalP_Utransf_N"/>
</dbReference>
<reference evidence="13 14" key="1">
    <citation type="submission" date="2019-03" db="EMBL/GenBank/DDBJ databases">
        <title>Genomic Encyclopedia of Type Strains, Phase IV (KMG-IV): sequencing the most valuable type-strain genomes for metagenomic binning, comparative biology and taxonomic classification.</title>
        <authorList>
            <person name="Goeker M."/>
        </authorList>
    </citation>
    <scope>NUCLEOTIDE SEQUENCE [LARGE SCALE GENOMIC DNA]</scope>
    <source>
        <strain evidence="13 14">DSM 24455</strain>
    </source>
</reference>
<evidence type="ECO:0000259" key="11">
    <source>
        <dbReference type="Pfam" id="PF01087"/>
    </source>
</evidence>
<dbReference type="InterPro" id="IPR000766">
    <property type="entry name" value="GalP_uridyl_Trfase_II"/>
</dbReference>
<evidence type="ECO:0000256" key="1">
    <source>
        <dbReference type="ARBA" id="ARBA00001107"/>
    </source>
</evidence>
<evidence type="ECO:0000256" key="3">
    <source>
        <dbReference type="ARBA" id="ARBA00004947"/>
    </source>
</evidence>
<evidence type="ECO:0000256" key="2">
    <source>
        <dbReference type="ARBA" id="ARBA00004496"/>
    </source>
</evidence>
<comment type="similarity">
    <text evidence="4 10">Belongs to the galactose-1-phosphate uridylyltransferase type 2 family.</text>
</comment>
<dbReference type="PANTHER" id="PTHR39191:SF1">
    <property type="entry name" value="DUF4922 DOMAIN-CONTAINING PROTEIN"/>
    <property type="match status" value="1"/>
</dbReference>
<dbReference type="PROSITE" id="PS01163">
    <property type="entry name" value="GAL_P_UDP_TRANSF_II"/>
    <property type="match status" value="1"/>
</dbReference>
<dbReference type="Pfam" id="PF02744">
    <property type="entry name" value="GalP_UDP_tr_C"/>
    <property type="match status" value="1"/>
</dbReference>
<feature type="domain" description="Galactose-1-phosphate uridyl transferase N-terminal" evidence="11">
    <location>
        <begin position="44"/>
        <end position="236"/>
    </location>
</feature>
<dbReference type="AlphaFoldDB" id="A0A4R7KPJ1"/>
<evidence type="ECO:0000313" key="13">
    <source>
        <dbReference type="EMBL" id="TDT56458.1"/>
    </source>
</evidence>
<evidence type="ECO:0000313" key="14">
    <source>
        <dbReference type="Proteomes" id="UP000295325"/>
    </source>
</evidence>
<evidence type="ECO:0000256" key="7">
    <source>
        <dbReference type="ARBA" id="ARBA00022695"/>
    </source>
</evidence>
<evidence type="ECO:0000256" key="9">
    <source>
        <dbReference type="ARBA" id="ARBA00023277"/>
    </source>
</evidence>
<dbReference type="EC" id="2.7.7.12" evidence="10"/>
<protein>
    <recommendedName>
        <fullName evidence="10">Galactose-1-phosphate uridylyltransferase</fullName>
        <shortName evidence="10">Gal-1-P uridylyltransferase</shortName>
        <ecNumber evidence="10">2.7.7.12</ecNumber>
    </recommendedName>
    <alternativeName>
        <fullName evidence="10">UDP-glucose--hexose-1-phosphate uridylyltransferase</fullName>
    </alternativeName>
</protein>
<feature type="domain" description="Galactose-1-phosphate uridyl transferase C-terminal" evidence="12">
    <location>
        <begin position="252"/>
        <end position="431"/>
    </location>
</feature>
<sequence length="520" mass="60602">MRQKCVEKDIERLLHFGIRNNLIEEMDKIPVRNSLMDLFKIREPYSGDIDEEEAKDVNEILSNLLDYAYEAGIIPENTTTYRDLLDAKIMGLLMPRQSEVAKNFWYTAEREGIKKATDDFYKLSIASNYIRVDRTSKNIRWNTITEFGELEITINLSKPEKDPGEIAAAKLVPQSNYPKCLLCLENVGYAGRINHPARQNHRVIPVNIAGEQWYFQYSPYVYYNEHCILFYEKHVPMKISEKTFVRLFDFIEKFPHYFIGSNADLPIVGGSILSHEHFQGGRHVFSMERAPIQRFYKHRNYEEITVGIVKWPLSVIRLSGNNKEKLIEISTDILNKWRSYSDVSVDILAYTDKDGEKILHNTITPIVRKNKKGEFEIDLVLRNNRTTDEYPEGIFHPHRELHHIKKENIGLIEVMGLAVLPARLKTELKEIKNILEGKVYFSREMYNKGNALYKHIPFIEYLIGKYGTKLDENRAENVLKEEVGRKFLEVLLTCGVFKTDDRGIKAFNRFMNALGFESIN</sequence>
<dbReference type="GO" id="GO:0006012">
    <property type="term" value="P:galactose metabolic process"/>
    <property type="evidence" value="ECO:0007669"/>
    <property type="project" value="UniProtKB-UniRule"/>
</dbReference>
<comment type="caution">
    <text evidence="13">The sequence shown here is derived from an EMBL/GenBank/DDBJ whole genome shotgun (WGS) entry which is preliminary data.</text>
</comment>
<keyword evidence="14" id="KW-1185">Reference proteome</keyword>
<keyword evidence="5 10" id="KW-0963">Cytoplasm</keyword>
<evidence type="ECO:0000256" key="4">
    <source>
        <dbReference type="ARBA" id="ARBA00008706"/>
    </source>
</evidence>
<dbReference type="RefSeq" id="WP_133628353.1">
    <property type="nucleotide sequence ID" value="NZ_SOAZ01000013.1"/>
</dbReference>
<evidence type="ECO:0000256" key="10">
    <source>
        <dbReference type="HAMAP-Rule" id="MF_00571"/>
    </source>
</evidence>
<dbReference type="Proteomes" id="UP000295325">
    <property type="component" value="Unassembled WGS sequence"/>
</dbReference>
<dbReference type="UniPathway" id="UPA00214"/>
<name>A0A4R7KPJ1_9CLOT</name>
<organism evidence="13 14">
    <name type="scientific">Fonticella tunisiensis</name>
    <dbReference type="NCBI Taxonomy" id="1096341"/>
    <lineage>
        <taxon>Bacteria</taxon>
        <taxon>Bacillati</taxon>
        <taxon>Bacillota</taxon>
        <taxon>Clostridia</taxon>
        <taxon>Eubacteriales</taxon>
        <taxon>Clostridiaceae</taxon>
        <taxon>Fonticella</taxon>
    </lineage>
</organism>
<keyword evidence="7 10" id="KW-0548">Nucleotidyltransferase</keyword>
<comment type="pathway">
    <text evidence="3 10">Carbohydrate metabolism; galactose metabolism.</text>
</comment>
<keyword evidence="6 10" id="KW-0808">Transferase</keyword>
<keyword evidence="9 10" id="KW-0119">Carbohydrate metabolism</keyword>
<comment type="subcellular location">
    <subcellularLocation>
        <location evidence="2 10">Cytoplasm</location>
    </subcellularLocation>
</comment>
<dbReference type="Pfam" id="PF01087">
    <property type="entry name" value="GalP_UDP_transf"/>
    <property type="match status" value="1"/>
</dbReference>
<evidence type="ECO:0000256" key="5">
    <source>
        <dbReference type="ARBA" id="ARBA00022490"/>
    </source>
</evidence>
<dbReference type="OrthoDB" id="2293at2"/>
<accession>A0A4R7KPJ1</accession>
<gene>
    <name evidence="10" type="primary">galT</name>
    <name evidence="13" type="ORF">EDD71_1131</name>
</gene>
<dbReference type="GO" id="GO:0008108">
    <property type="term" value="F:UDP-glucose:hexose-1-phosphate uridylyltransferase activity"/>
    <property type="evidence" value="ECO:0007669"/>
    <property type="project" value="UniProtKB-UniRule"/>
</dbReference>
<keyword evidence="8 10" id="KW-0299">Galactose metabolism</keyword>
<comment type="catalytic activity">
    <reaction evidence="1 10">
        <text>alpha-D-galactose 1-phosphate + UDP-alpha-D-glucose = alpha-D-glucose 1-phosphate + UDP-alpha-D-galactose</text>
        <dbReference type="Rhea" id="RHEA:13989"/>
        <dbReference type="ChEBI" id="CHEBI:58336"/>
        <dbReference type="ChEBI" id="CHEBI:58601"/>
        <dbReference type="ChEBI" id="CHEBI:58885"/>
        <dbReference type="ChEBI" id="CHEBI:66914"/>
        <dbReference type="EC" id="2.7.7.12"/>
    </reaction>
</comment>
<evidence type="ECO:0000256" key="8">
    <source>
        <dbReference type="ARBA" id="ARBA00023144"/>
    </source>
</evidence>
<dbReference type="InterPro" id="IPR023425">
    <property type="entry name" value="GalP_uridyl_Trfase_II_CS"/>
</dbReference>
<dbReference type="NCBIfam" id="NF003629">
    <property type="entry name" value="PRK05270.1-2"/>
    <property type="match status" value="1"/>
</dbReference>
<proteinExistence type="inferred from homology"/>
<dbReference type="InterPro" id="IPR005850">
    <property type="entry name" value="GalP_Utransf_C"/>
</dbReference>